<reference evidence="3 5" key="1">
    <citation type="journal article" date="2012" name="Nature">
        <title>Algal genomes reveal evolutionary mosaicism and the fate of nucleomorphs.</title>
        <authorList>
            <consortium name="DOE Joint Genome Institute"/>
            <person name="Curtis B.A."/>
            <person name="Tanifuji G."/>
            <person name="Burki F."/>
            <person name="Gruber A."/>
            <person name="Irimia M."/>
            <person name="Maruyama S."/>
            <person name="Arias M.C."/>
            <person name="Ball S.G."/>
            <person name="Gile G.H."/>
            <person name="Hirakawa Y."/>
            <person name="Hopkins J.F."/>
            <person name="Kuo A."/>
            <person name="Rensing S.A."/>
            <person name="Schmutz J."/>
            <person name="Symeonidi A."/>
            <person name="Elias M."/>
            <person name="Eveleigh R.J."/>
            <person name="Herman E.K."/>
            <person name="Klute M.J."/>
            <person name="Nakayama T."/>
            <person name="Obornik M."/>
            <person name="Reyes-Prieto A."/>
            <person name="Armbrust E.V."/>
            <person name="Aves S.J."/>
            <person name="Beiko R.G."/>
            <person name="Coutinho P."/>
            <person name="Dacks J.B."/>
            <person name="Durnford D.G."/>
            <person name="Fast N.M."/>
            <person name="Green B.R."/>
            <person name="Grisdale C.J."/>
            <person name="Hempel F."/>
            <person name="Henrissat B."/>
            <person name="Hoppner M.P."/>
            <person name="Ishida K."/>
            <person name="Kim E."/>
            <person name="Koreny L."/>
            <person name="Kroth P.G."/>
            <person name="Liu Y."/>
            <person name="Malik S.B."/>
            <person name="Maier U.G."/>
            <person name="McRose D."/>
            <person name="Mock T."/>
            <person name="Neilson J.A."/>
            <person name="Onodera N.T."/>
            <person name="Poole A.M."/>
            <person name="Pritham E.J."/>
            <person name="Richards T.A."/>
            <person name="Rocap G."/>
            <person name="Roy S.W."/>
            <person name="Sarai C."/>
            <person name="Schaack S."/>
            <person name="Shirato S."/>
            <person name="Slamovits C.H."/>
            <person name="Spencer D.F."/>
            <person name="Suzuki S."/>
            <person name="Worden A.Z."/>
            <person name="Zauner S."/>
            <person name="Barry K."/>
            <person name="Bell C."/>
            <person name="Bharti A.K."/>
            <person name="Crow J.A."/>
            <person name="Grimwood J."/>
            <person name="Kramer R."/>
            <person name="Lindquist E."/>
            <person name="Lucas S."/>
            <person name="Salamov A."/>
            <person name="McFadden G.I."/>
            <person name="Lane C.E."/>
            <person name="Keeling P.J."/>
            <person name="Gray M.W."/>
            <person name="Grigoriev I.V."/>
            <person name="Archibald J.M."/>
        </authorList>
    </citation>
    <scope>NUCLEOTIDE SEQUENCE</scope>
    <source>
        <strain evidence="3 5">CCMP2712</strain>
    </source>
</reference>
<dbReference type="EMBL" id="JH992968">
    <property type="protein sequence ID" value="EKX54012.1"/>
    <property type="molecule type" value="Genomic_DNA"/>
</dbReference>
<reference evidence="5" key="2">
    <citation type="submission" date="2012-11" db="EMBL/GenBank/DDBJ databases">
        <authorList>
            <person name="Kuo A."/>
            <person name="Curtis B.A."/>
            <person name="Tanifuji G."/>
            <person name="Burki F."/>
            <person name="Gruber A."/>
            <person name="Irimia M."/>
            <person name="Maruyama S."/>
            <person name="Arias M.C."/>
            <person name="Ball S.G."/>
            <person name="Gile G.H."/>
            <person name="Hirakawa Y."/>
            <person name="Hopkins J.F."/>
            <person name="Rensing S.A."/>
            <person name="Schmutz J."/>
            <person name="Symeonidi A."/>
            <person name="Elias M."/>
            <person name="Eveleigh R.J."/>
            <person name="Herman E.K."/>
            <person name="Klute M.J."/>
            <person name="Nakayama T."/>
            <person name="Obornik M."/>
            <person name="Reyes-Prieto A."/>
            <person name="Armbrust E.V."/>
            <person name="Aves S.J."/>
            <person name="Beiko R.G."/>
            <person name="Coutinho P."/>
            <person name="Dacks J.B."/>
            <person name="Durnford D.G."/>
            <person name="Fast N.M."/>
            <person name="Green B.R."/>
            <person name="Grisdale C."/>
            <person name="Hempe F."/>
            <person name="Henrissat B."/>
            <person name="Hoppner M.P."/>
            <person name="Ishida K.-I."/>
            <person name="Kim E."/>
            <person name="Koreny L."/>
            <person name="Kroth P.G."/>
            <person name="Liu Y."/>
            <person name="Malik S.-B."/>
            <person name="Maier U.G."/>
            <person name="McRose D."/>
            <person name="Mock T."/>
            <person name="Neilson J.A."/>
            <person name="Onodera N.T."/>
            <person name="Poole A.M."/>
            <person name="Pritham E.J."/>
            <person name="Richards T.A."/>
            <person name="Rocap G."/>
            <person name="Roy S.W."/>
            <person name="Sarai C."/>
            <person name="Schaack S."/>
            <person name="Shirato S."/>
            <person name="Slamovits C.H."/>
            <person name="Spencer D.F."/>
            <person name="Suzuki S."/>
            <person name="Worden A.Z."/>
            <person name="Zauner S."/>
            <person name="Barry K."/>
            <person name="Bell C."/>
            <person name="Bharti A.K."/>
            <person name="Crow J.A."/>
            <person name="Grimwood J."/>
            <person name="Kramer R."/>
            <person name="Lindquist E."/>
            <person name="Lucas S."/>
            <person name="Salamov A."/>
            <person name="McFadden G.I."/>
            <person name="Lane C.E."/>
            <person name="Keeling P.J."/>
            <person name="Gray M.W."/>
            <person name="Grigoriev I.V."/>
            <person name="Archibald J.M."/>
        </authorList>
    </citation>
    <scope>NUCLEOTIDE SEQUENCE</scope>
    <source>
        <strain evidence="5">CCMP2712</strain>
    </source>
</reference>
<evidence type="ECO:0000256" key="1">
    <source>
        <dbReference type="SAM" id="MobiDB-lite"/>
    </source>
</evidence>
<evidence type="ECO:0000259" key="2">
    <source>
        <dbReference type="PROSITE" id="PS50003"/>
    </source>
</evidence>
<gene>
    <name evidence="3" type="ORF">GUITHDRAFT_100263</name>
</gene>
<evidence type="ECO:0000313" key="4">
    <source>
        <dbReference type="EnsemblProtists" id="EKX54012"/>
    </source>
</evidence>
<dbReference type="PROSITE" id="PS50003">
    <property type="entry name" value="PH_DOMAIN"/>
    <property type="match status" value="1"/>
</dbReference>
<feature type="region of interest" description="Disordered" evidence="1">
    <location>
        <begin position="1"/>
        <end position="25"/>
    </location>
</feature>
<keyword evidence="5" id="KW-1185">Reference proteome</keyword>
<evidence type="ECO:0000313" key="5">
    <source>
        <dbReference type="Proteomes" id="UP000011087"/>
    </source>
</evidence>
<proteinExistence type="predicted"/>
<evidence type="ECO:0000313" key="3">
    <source>
        <dbReference type="EMBL" id="EKX54012.1"/>
    </source>
</evidence>
<dbReference type="HOGENOM" id="CLU_820027_0_0_1"/>
<dbReference type="RefSeq" id="XP_005840992.1">
    <property type="nucleotide sequence ID" value="XM_005840935.1"/>
</dbReference>
<organism evidence="3">
    <name type="scientific">Guillardia theta (strain CCMP2712)</name>
    <name type="common">Cryptophyte</name>
    <dbReference type="NCBI Taxonomy" id="905079"/>
    <lineage>
        <taxon>Eukaryota</taxon>
        <taxon>Cryptophyceae</taxon>
        <taxon>Pyrenomonadales</taxon>
        <taxon>Geminigeraceae</taxon>
        <taxon>Guillardia</taxon>
    </lineage>
</organism>
<dbReference type="PaxDb" id="55529-EKX54012"/>
<name>L1K064_GUITC</name>
<dbReference type="AlphaFoldDB" id="L1K064"/>
<protein>
    <recommendedName>
        <fullName evidence="2">PH domain-containing protein</fullName>
    </recommendedName>
</protein>
<reference evidence="4" key="3">
    <citation type="submission" date="2015-06" db="UniProtKB">
        <authorList>
            <consortium name="EnsemblProtists"/>
        </authorList>
    </citation>
    <scope>IDENTIFICATION</scope>
</reference>
<sequence>MEEAPDELFRGAGWNGGSGSSVSDEAFDVRLRRKNGRLESISDDSLHLSSSDEEGKDVPRWMKVLVQSRRGALVHVEDERIFWGFNHPDPESERQELLTNQTYYNKLMARARLRVPWIFTRKQLNPVLLRRLNQEILRIAYLKKSPRVPILLHDRQRQARRASLIQKHLEKNVLYDRDQFAPSSSVKPYQNAPRYLYIDVSVRAVKEIGEALDSSLVRYFEEETRRHAGTCEEGRVCLSLSCYGLMGTAGYGMLYRRRVVDEKEELNFPGPLVLVLSSEIQVPSSLVAVANLSHGFKVVELLSRLDVDEEFRCVTAPDLSYAKCKMQASRATLRTKDLN</sequence>
<dbReference type="EnsemblProtists" id="EKX54012">
    <property type="protein sequence ID" value="EKX54012"/>
    <property type="gene ID" value="GUITHDRAFT_100263"/>
</dbReference>
<dbReference type="Proteomes" id="UP000011087">
    <property type="component" value="Unassembled WGS sequence"/>
</dbReference>
<accession>L1K064</accession>
<dbReference type="GeneID" id="17310804"/>
<dbReference type="InterPro" id="IPR001849">
    <property type="entry name" value="PH_domain"/>
</dbReference>
<dbReference type="KEGG" id="gtt:GUITHDRAFT_100263"/>
<feature type="domain" description="PH" evidence="2">
    <location>
        <begin position="1"/>
        <end position="70"/>
    </location>
</feature>